<dbReference type="Proteomes" id="UP000799771">
    <property type="component" value="Unassembled WGS sequence"/>
</dbReference>
<gene>
    <name evidence="2" type="ORF">P153DRAFT_389711</name>
</gene>
<dbReference type="AlphaFoldDB" id="A0A6A6A321"/>
<dbReference type="RefSeq" id="XP_033519955.1">
    <property type="nucleotide sequence ID" value="XM_033670860.1"/>
</dbReference>
<evidence type="ECO:0000313" key="3">
    <source>
        <dbReference type="Proteomes" id="UP000799771"/>
    </source>
</evidence>
<feature type="region of interest" description="Disordered" evidence="1">
    <location>
        <begin position="1"/>
        <end position="108"/>
    </location>
</feature>
<reference evidence="2" key="1">
    <citation type="journal article" date="2020" name="Stud. Mycol.">
        <title>101 Dothideomycetes genomes: a test case for predicting lifestyles and emergence of pathogens.</title>
        <authorList>
            <person name="Haridas S."/>
            <person name="Albert R."/>
            <person name="Binder M."/>
            <person name="Bloem J."/>
            <person name="Labutti K."/>
            <person name="Salamov A."/>
            <person name="Andreopoulos B."/>
            <person name="Baker S."/>
            <person name="Barry K."/>
            <person name="Bills G."/>
            <person name="Bluhm B."/>
            <person name="Cannon C."/>
            <person name="Castanera R."/>
            <person name="Culley D."/>
            <person name="Daum C."/>
            <person name="Ezra D."/>
            <person name="Gonzalez J."/>
            <person name="Henrissat B."/>
            <person name="Kuo A."/>
            <person name="Liang C."/>
            <person name="Lipzen A."/>
            <person name="Lutzoni F."/>
            <person name="Magnuson J."/>
            <person name="Mondo S."/>
            <person name="Nolan M."/>
            <person name="Ohm R."/>
            <person name="Pangilinan J."/>
            <person name="Park H.-J."/>
            <person name="Ramirez L."/>
            <person name="Alfaro M."/>
            <person name="Sun H."/>
            <person name="Tritt A."/>
            <person name="Yoshinaga Y."/>
            <person name="Zwiers L.-H."/>
            <person name="Turgeon B."/>
            <person name="Goodwin S."/>
            <person name="Spatafora J."/>
            <person name="Crous P."/>
            <person name="Grigoriev I."/>
        </authorList>
    </citation>
    <scope>NUCLEOTIDE SEQUENCE</scope>
    <source>
        <strain evidence="2">CBS 119687</strain>
    </source>
</reference>
<name>A0A6A6A321_9PLEO</name>
<evidence type="ECO:0000313" key="2">
    <source>
        <dbReference type="EMBL" id="KAF2125563.1"/>
    </source>
</evidence>
<organism evidence="2 3">
    <name type="scientific">Dothidotthia symphoricarpi CBS 119687</name>
    <dbReference type="NCBI Taxonomy" id="1392245"/>
    <lineage>
        <taxon>Eukaryota</taxon>
        <taxon>Fungi</taxon>
        <taxon>Dikarya</taxon>
        <taxon>Ascomycota</taxon>
        <taxon>Pezizomycotina</taxon>
        <taxon>Dothideomycetes</taxon>
        <taxon>Pleosporomycetidae</taxon>
        <taxon>Pleosporales</taxon>
        <taxon>Dothidotthiaceae</taxon>
        <taxon>Dothidotthia</taxon>
    </lineage>
</organism>
<accession>A0A6A6A321</accession>
<dbReference type="EMBL" id="ML977516">
    <property type="protein sequence ID" value="KAF2125563.1"/>
    <property type="molecule type" value="Genomic_DNA"/>
</dbReference>
<feature type="compositionally biased region" description="Polar residues" evidence="1">
    <location>
        <begin position="1"/>
        <end position="31"/>
    </location>
</feature>
<dbReference type="GeneID" id="54411292"/>
<sequence length="150" mass="16161">MSSPHQQNPPTSPTLHQDQGSISSNHSNTSAQSNQTQPNPPSTPTHTNSTSPPPNTPSTTNPWTALSPSNNPCIHSHTPSPPTKHNEHPTNTTTHDYDPLEGPSNRTYVFIAGGDGRVVVRADEGTSGAGGKGRAEFRRRRMMARLSVRR</sequence>
<proteinExistence type="predicted"/>
<evidence type="ECO:0000256" key="1">
    <source>
        <dbReference type="SAM" id="MobiDB-lite"/>
    </source>
</evidence>
<keyword evidence="3" id="KW-1185">Reference proteome</keyword>
<feature type="compositionally biased region" description="Polar residues" evidence="1">
    <location>
        <begin position="63"/>
        <end position="73"/>
    </location>
</feature>
<protein>
    <submittedName>
        <fullName evidence="2">Uncharacterized protein</fullName>
    </submittedName>
</protein>